<dbReference type="EMBL" id="FN654810">
    <property type="protein sequence ID" value="CBY36617.1"/>
    <property type="molecule type" value="Genomic_DNA"/>
</dbReference>
<reference evidence="2" key="1">
    <citation type="journal article" date="2010" name="Science">
        <title>Plasticity of animal genome architecture unmasked by rapid evolution of a pelagic tunicate.</title>
        <authorList>
            <person name="Denoeud F."/>
            <person name="Henriet S."/>
            <person name="Mungpakdee S."/>
            <person name="Aury J.M."/>
            <person name="Da Silva C."/>
            <person name="Brinkmann H."/>
            <person name="Mikhaleva J."/>
            <person name="Olsen L.C."/>
            <person name="Jubin C."/>
            <person name="Canestro C."/>
            <person name="Bouquet J.M."/>
            <person name="Danks G."/>
            <person name="Poulain J."/>
            <person name="Campsteijn C."/>
            <person name="Adamski M."/>
            <person name="Cross I."/>
            <person name="Yadetie F."/>
            <person name="Muffato M."/>
            <person name="Louis A."/>
            <person name="Butcher S."/>
            <person name="Tsagkogeorga G."/>
            <person name="Konrad A."/>
            <person name="Singh S."/>
            <person name="Jensen M.F."/>
            <person name="Cong E.H."/>
            <person name="Eikeseth-Otteraa H."/>
            <person name="Noel B."/>
            <person name="Anthouard V."/>
            <person name="Porcel B.M."/>
            <person name="Kachouri-Lafond R."/>
            <person name="Nishino A."/>
            <person name="Ugolini M."/>
            <person name="Chourrout P."/>
            <person name="Nishida H."/>
            <person name="Aasland R."/>
            <person name="Huzurbazar S."/>
            <person name="Westhof E."/>
            <person name="Delsuc F."/>
            <person name="Lehrach H."/>
            <person name="Reinhardt R."/>
            <person name="Weissenbach J."/>
            <person name="Roy S.W."/>
            <person name="Artiguenave F."/>
            <person name="Postlethwait J.H."/>
            <person name="Manak J.R."/>
            <person name="Thompson E.M."/>
            <person name="Jaillon O."/>
            <person name="Du Pasquier L."/>
            <person name="Boudinot P."/>
            <person name="Liberles D.A."/>
            <person name="Volff J.N."/>
            <person name="Philippe H."/>
            <person name="Lenhard B."/>
            <person name="Roest Crollius H."/>
            <person name="Wincker P."/>
            <person name="Chourrout D."/>
        </authorList>
    </citation>
    <scope>NUCLEOTIDE SEQUENCE [LARGE SCALE GENOMIC DNA]</scope>
</reference>
<evidence type="ECO:0000313" key="2">
    <source>
        <dbReference type="EMBL" id="CBY36617.1"/>
    </source>
</evidence>
<name>E4YMA8_OIKDI</name>
<sequence>MTKSNSHFGVACGIFIMIFVSGYFSIINQEETSFKNTEYMQKRDIELEATRTNSSDFLSARNDERVRILQKGCSLDQNGLIQPKTFHFEADLRTFV</sequence>
<keyword evidence="1" id="KW-0472">Membrane</keyword>
<keyword evidence="1" id="KW-0812">Transmembrane</keyword>
<proteinExistence type="predicted"/>
<feature type="transmembrane region" description="Helical" evidence="1">
    <location>
        <begin position="6"/>
        <end position="26"/>
    </location>
</feature>
<keyword evidence="1" id="KW-1133">Transmembrane helix</keyword>
<dbReference type="Proteomes" id="UP000011014">
    <property type="component" value="Unassembled WGS sequence"/>
</dbReference>
<gene>
    <name evidence="2" type="ORF">GSOID_T00029639001</name>
</gene>
<dbReference type="AlphaFoldDB" id="E4YMA8"/>
<protein>
    <submittedName>
        <fullName evidence="2">Uncharacterized protein</fullName>
    </submittedName>
</protein>
<organism evidence="2">
    <name type="scientific">Oikopleura dioica</name>
    <name type="common">Tunicate</name>
    <dbReference type="NCBI Taxonomy" id="34765"/>
    <lineage>
        <taxon>Eukaryota</taxon>
        <taxon>Metazoa</taxon>
        <taxon>Chordata</taxon>
        <taxon>Tunicata</taxon>
        <taxon>Appendicularia</taxon>
        <taxon>Copelata</taxon>
        <taxon>Oikopleuridae</taxon>
        <taxon>Oikopleura</taxon>
    </lineage>
</organism>
<evidence type="ECO:0000256" key="1">
    <source>
        <dbReference type="SAM" id="Phobius"/>
    </source>
</evidence>
<accession>E4YMA8</accession>